<dbReference type="EMBL" id="BT134547">
    <property type="protein sequence ID" value="AFK34342.1"/>
    <property type="molecule type" value="mRNA"/>
</dbReference>
<name>I3S250_LOTJA</name>
<organism evidence="1">
    <name type="scientific">Lotus japonicus</name>
    <name type="common">Lotus corniculatus var. japonicus</name>
    <dbReference type="NCBI Taxonomy" id="34305"/>
    <lineage>
        <taxon>Eukaryota</taxon>
        <taxon>Viridiplantae</taxon>
        <taxon>Streptophyta</taxon>
        <taxon>Embryophyta</taxon>
        <taxon>Tracheophyta</taxon>
        <taxon>Spermatophyta</taxon>
        <taxon>Magnoliopsida</taxon>
        <taxon>eudicotyledons</taxon>
        <taxon>Gunneridae</taxon>
        <taxon>Pentapetalae</taxon>
        <taxon>rosids</taxon>
        <taxon>fabids</taxon>
        <taxon>Fabales</taxon>
        <taxon>Fabaceae</taxon>
        <taxon>Papilionoideae</taxon>
        <taxon>50 kb inversion clade</taxon>
        <taxon>NPAAA clade</taxon>
        <taxon>Hologalegina</taxon>
        <taxon>robinioid clade</taxon>
        <taxon>Loteae</taxon>
        <taxon>Lotus</taxon>
    </lineage>
</organism>
<sequence length="52" mass="5980">MVQLRNCFQKKTNQSTRMLPSKISWHIIMQRASMGTLPWSPSGCELNMGMHS</sequence>
<protein>
    <submittedName>
        <fullName evidence="1">Uncharacterized protein</fullName>
    </submittedName>
</protein>
<evidence type="ECO:0000313" key="1">
    <source>
        <dbReference type="EMBL" id="AFK34342.1"/>
    </source>
</evidence>
<dbReference type="AlphaFoldDB" id="I3S250"/>
<proteinExistence type="evidence at transcript level"/>
<reference evidence="1" key="1">
    <citation type="submission" date="2012-05" db="EMBL/GenBank/DDBJ databases">
        <authorList>
            <person name="Krishnakumar V."/>
            <person name="Cheung F."/>
            <person name="Xiao Y."/>
            <person name="Chan A."/>
            <person name="Moskal W.A."/>
            <person name="Town C.D."/>
        </authorList>
    </citation>
    <scope>NUCLEOTIDE SEQUENCE</scope>
</reference>
<accession>I3S250</accession>